<comment type="caution">
    <text evidence="1">The sequence shown here is derived from an EMBL/GenBank/DDBJ whole genome shotgun (WGS) entry which is preliminary data.</text>
</comment>
<protein>
    <submittedName>
        <fullName evidence="1">Uncharacterized protein</fullName>
    </submittedName>
</protein>
<organism evidence="1 2">
    <name type="scientific">Mycena metata</name>
    <dbReference type="NCBI Taxonomy" id="1033252"/>
    <lineage>
        <taxon>Eukaryota</taxon>
        <taxon>Fungi</taxon>
        <taxon>Dikarya</taxon>
        <taxon>Basidiomycota</taxon>
        <taxon>Agaricomycotina</taxon>
        <taxon>Agaricomycetes</taxon>
        <taxon>Agaricomycetidae</taxon>
        <taxon>Agaricales</taxon>
        <taxon>Marasmiineae</taxon>
        <taxon>Mycenaceae</taxon>
        <taxon>Mycena</taxon>
    </lineage>
</organism>
<dbReference type="SUPFAM" id="SSF52047">
    <property type="entry name" value="RNI-like"/>
    <property type="match status" value="1"/>
</dbReference>
<dbReference type="EMBL" id="JARKIB010000460">
    <property type="protein sequence ID" value="KAJ7706490.1"/>
    <property type="molecule type" value="Genomic_DNA"/>
</dbReference>
<sequence>MSYNVHGPSIPTPQKLPNLNTLEFSRSYFGSGPDNLATTTWTAISRLRLHFCKFATTEMMVELIASFPRLEFLSVSQCYTQRSIRVLDREIQMPSWRLRHLALDQFPAHAIIHWMATQSAELTVDSFRILSLGAEPPTINALLSKIGGSLRHLELPWLYLSELHSPQLLLDDVVLLRPCTVLTTLAFTEHHMHDLGHGVIAMLSHITSPRLSTISFGMRLNQGYLDVHWEEIQTALMAYASSTLSAVVFDICGGPFAYDVVTPYERAVPLIKKRLALLEATGLLQFKYSDNTANEVDTPVPTKLRRSSFWQRLWGRIVGRQEDPIPLITL</sequence>
<accession>A0AAD7M9E6</accession>
<evidence type="ECO:0000313" key="1">
    <source>
        <dbReference type="EMBL" id="KAJ7706490.1"/>
    </source>
</evidence>
<dbReference type="AlphaFoldDB" id="A0AAD7M9E6"/>
<gene>
    <name evidence="1" type="ORF">B0H16DRAFT_1704428</name>
</gene>
<dbReference type="Gene3D" id="3.80.10.10">
    <property type="entry name" value="Ribonuclease Inhibitor"/>
    <property type="match status" value="1"/>
</dbReference>
<evidence type="ECO:0000313" key="2">
    <source>
        <dbReference type="Proteomes" id="UP001215598"/>
    </source>
</evidence>
<dbReference type="InterPro" id="IPR032675">
    <property type="entry name" value="LRR_dom_sf"/>
</dbReference>
<dbReference type="Proteomes" id="UP001215598">
    <property type="component" value="Unassembled WGS sequence"/>
</dbReference>
<proteinExistence type="predicted"/>
<keyword evidence="2" id="KW-1185">Reference proteome</keyword>
<reference evidence="1" key="1">
    <citation type="submission" date="2023-03" db="EMBL/GenBank/DDBJ databases">
        <title>Massive genome expansion in bonnet fungi (Mycena s.s.) driven by repeated elements and novel gene families across ecological guilds.</title>
        <authorList>
            <consortium name="Lawrence Berkeley National Laboratory"/>
            <person name="Harder C.B."/>
            <person name="Miyauchi S."/>
            <person name="Viragh M."/>
            <person name="Kuo A."/>
            <person name="Thoen E."/>
            <person name="Andreopoulos B."/>
            <person name="Lu D."/>
            <person name="Skrede I."/>
            <person name="Drula E."/>
            <person name="Henrissat B."/>
            <person name="Morin E."/>
            <person name="Kohler A."/>
            <person name="Barry K."/>
            <person name="LaButti K."/>
            <person name="Morin E."/>
            <person name="Salamov A."/>
            <person name="Lipzen A."/>
            <person name="Mereny Z."/>
            <person name="Hegedus B."/>
            <person name="Baldrian P."/>
            <person name="Stursova M."/>
            <person name="Weitz H."/>
            <person name="Taylor A."/>
            <person name="Grigoriev I.V."/>
            <person name="Nagy L.G."/>
            <person name="Martin F."/>
            <person name="Kauserud H."/>
        </authorList>
    </citation>
    <scope>NUCLEOTIDE SEQUENCE</scope>
    <source>
        <strain evidence="1">CBHHK182m</strain>
    </source>
</reference>
<name>A0AAD7M9E6_9AGAR</name>